<proteinExistence type="predicted"/>
<name>A0AAD5BMK0_AMBAR</name>
<reference evidence="7" key="1">
    <citation type="submission" date="2022-06" db="EMBL/GenBank/DDBJ databases">
        <title>Uncovering the hologenomic basis of an extraordinary plant invasion.</title>
        <authorList>
            <person name="Bieker V.C."/>
            <person name="Martin M.D."/>
            <person name="Gilbert T."/>
            <person name="Hodgins K."/>
            <person name="Battlay P."/>
            <person name="Petersen B."/>
            <person name="Wilson J."/>
        </authorList>
    </citation>
    <scope>NUCLEOTIDE SEQUENCE</scope>
    <source>
        <strain evidence="7">AA19_3_7</strain>
        <tissue evidence="7">Leaf</tissue>
    </source>
</reference>
<dbReference type="AlphaFoldDB" id="A0AAD5BMK0"/>
<dbReference type="Gene3D" id="2.40.330.10">
    <property type="entry name" value="DNA-binding pseudobarrel domain"/>
    <property type="match status" value="1"/>
</dbReference>
<evidence type="ECO:0000256" key="5">
    <source>
        <dbReference type="ARBA" id="ARBA00023242"/>
    </source>
</evidence>
<keyword evidence="3" id="KW-0238">DNA-binding</keyword>
<keyword evidence="8" id="KW-1185">Reference proteome</keyword>
<dbReference type="EMBL" id="JAMZMK010012032">
    <property type="protein sequence ID" value="KAI7725166.1"/>
    <property type="molecule type" value="Genomic_DNA"/>
</dbReference>
<evidence type="ECO:0000256" key="1">
    <source>
        <dbReference type="ARBA" id="ARBA00004123"/>
    </source>
</evidence>
<keyword evidence="2" id="KW-0805">Transcription regulation</keyword>
<evidence type="ECO:0000256" key="3">
    <source>
        <dbReference type="ARBA" id="ARBA00023125"/>
    </source>
</evidence>
<evidence type="ECO:0000256" key="2">
    <source>
        <dbReference type="ARBA" id="ARBA00023015"/>
    </source>
</evidence>
<protein>
    <recommendedName>
        <fullName evidence="6">TF-B3 domain-containing protein</fullName>
    </recommendedName>
</protein>
<gene>
    <name evidence="7" type="ORF">M8C21_023282</name>
</gene>
<dbReference type="SUPFAM" id="SSF101936">
    <property type="entry name" value="DNA-binding pseudobarrel domain"/>
    <property type="match status" value="1"/>
</dbReference>
<feature type="domain" description="TF-B3" evidence="6">
    <location>
        <begin position="21"/>
        <end position="96"/>
    </location>
</feature>
<sequence length="135" mass="15840">MFLNLNQKYNIGNCFFYSVRDLSSDYVPVPRAFYFYNYHDIFPSKKITTQAGDFREWEVTFGWSENGKKYFLQGGWVNVLRDLRLRRKMVVVFKLVCCSRYEIVAYHKDGRGVDFDELQQVANAATPAHVVVIDS</sequence>
<dbReference type="Pfam" id="PF02362">
    <property type="entry name" value="B3"/>
    <property type="match status" value="1"/>
</dbReference>
<evidence type="ECO:0000313" key="7">
    <source>
        <dbReference type="EMBL" id="KAI7725166.1"/>
    </source>
</evidence>
<dbReference type="InterPro" id="IPR003340">
    <property type="entry name" value="B3_DNA-bd"/>
</dbReference>
<comment type="caution">
    <text evidence="7">The sequence shown here is derived from an EMBL/GenBank/DDBJ whole genome shotgun (WGS) entry which is preliminary data.</text>
</comment>
<evidence type="ECO:0000313" key="8">
    <source>
        <dbReference type="Proteomes" id="UP001206925"/>
    </source>
</evidence>
<organism evidence="7 8">
    <name type="scientific">Ambrosia artemisiifolia</name>
    <name type="common">Common ragweed</name>
    <dbReference type="NCBI Taxonomy" id="4212"/>
    <lineage>
        <taxon>Eukaryota</taxon>
        <taxon>Viridiplantae</taxon>
        <taxon>Streptophyta</taxon>
        <taxon>Embryophyta</taxon>
        <taxon>Tracheophyta</taxon>
        <taxon>Spermatophyta</taxon>
        <taxon>Magnoliopsida</taxon>
        <taxon>eudicotyledons</taxon>
        <taxon>Gunneridae</taxon>
        <taxon>Pentapetalae</taxon>
        <taxon>asterids</taxon>
        <taxon>campanulids</taxon>
        <taxon>Asterales</taxon>
        <taxon>Asteraceae</taxon>
        <taxon>Asteroideae</taxon>
        <taxon>Heliantheae alliance</taxon>
        <taxon>Heliantheae</taxon>
        <taxon>Ambrosia</taxon>
    </lineage>
</organism>
<dbReference type="GO" id="GO:0005634">
    <property type="term" value="C:nucleus"/>
    <property type="evidence" value="ECO:0007669"/>
    <property type="project" value="UniProtKB-SubCell"/>
</dbReference>
<keyword evidence="5" id="KW-0539">Nucleus</keyword>
<evidence type="ECO:0000256" key="4">
    <source>
        <dbReference type="ARBA" id="ARBA00023163"/>
    </source>
</evidence>
<dbReference type="Proteomes" id="UP001206925">
    <property type="component" value="Unassembled WGS sequence"/>
</dbReference>
<accession>A0AAD5BMK0</accession>
<evidence type="ECO:0000259" key="6">
    <source>
        <dbReference type="Pfam" id="PF02362"/>
    </source>
</evidence>
<dbReference type="GO" id="GO:0003677">
    <property type="term" value="F:DNA binding"/>
    <property type="evidence" value="ECO:0007669"/>
    <property type="project" value="UniProtKB-KW"/>
</dbReference>
<keyword evidence="4" id="KW-0804">Transcription</keyword>
<comment type="subcellular location">
    <subcellularLocation>
        <location evidence="1">Nucleus</location>
    </subcellularLocation>
</comment>
<dbReference type="InterPro" id="IPR015300">
    <property type="entry name" value="DNA-bd_pseudobarrel_sf"/>
</dbReference>